<dbReference type="AlphaFoldDB" id="A0A1A8RCD3"/>
<organism evidence="1">
    <name type="scientific">Nothobranchius pienaari</name>
    <dbReference type="NCBI Taxonomy" id="704102"/>
    <lineage>
        <taxon>Eukaryota</taxon>
        <taxon>Metazoa</taxon>
        <taxon>Chordata</taxon>
        <taxon>Craniata</taxon>
        <taxon>Vertebrata</taxon>
        <taxon>Euteleostomi</taxon>
        <taxon>Actinopterygii</taxon>
        <taxon>Neopterygii</taxon>
        <taxon>Teleostei</taxon>
        <taxon>Neoteleostei</taxon>
        <taxon>Acanthomorphata</taxon>
        <taxon>Ovalentaria</taxon>
        <taxon>Atherinomorphae</taxon>
        <taxon>Cyprinodontiformes</taxon>
        <taxon>Nothobranchiidae</taxon>
        <taxon>Nothobranchius</taxon>
    </lineage>
</organism>
<name>A0A1A8RCD3_9TELE</name>
<reference evidence="1" key="1">
    <citation type="submission" date="2016-05" db="EMBL/GenBank/DDBJ databases">
        <authorList>
            <person name="Lavstsen T."/>
            <person name="Jespersen J.S."/>
        </authorList>
    </citation>
    <scope>NUCLEOTIDE SEQUENCE</scope>
    <source>
        <tissue evidence="1">Brain</tissue>
    </source>
</reference>
<evidence type="ECO:0000313" key="1">
    <source>
        <dbReference type="EMBL" id="SBS03038.1"/>
    </source>
</evidence>
<gene>
    <name evidence="1" type="primary">Nfu_g_1_021758</name>
</gene>
<dbReference type="EMBL" id="HAEG01016573">
    <property type="protein sequence ID" value="SBS03038.1"/>
    <property type="molecule type" value="Transcribed_RNA"/>
</dbReference>
<feature type="non-terminal residue" evidence="1">
    <location>
        <position position="86"/>
    </location>
</feature>
<feature type="non-terminal residue" evidence="1">
    <location>
        <position position="1"/>
    </location>
</feature>
<sequence>PTSVGTGKERSALGSGDPWWGFLNKGVFLELRSPTEPGQNRPSEETRLSWGQWSWCLGWNRVRTAADLQETIMCSFKNTSWTGSLV</sequence>
<accession>A0A1A8RCD3</accession>
<proteinExistence type="predicted"/>
<protein>
    <submittedName>
        <fullName evidence="1">Uncharacterized protein</fullName>
    </submittedName>
</protein>
<reference evidence="1" key="2">
    <citation type="submission" date="2016-06" db="EMBL/GenBank/DDBJ databases">
        <title>The genome of a short-lived fish provides insights into sex chromosome evolution and the genetic control of aging.</title>
        <authorList>
            <person name="Reichwald K."/>
            <person name="Felder M."/>
            <person name="Petzold A."/>
            <person name="Koch P."/>
            <person name="Groth M."/>
            <person name="Platzer M."/>
        </authorList>
    </citation>
    <scope>NUCLEOTIDE SEQUENCE</scope>
    <source>
        <tissue evidence="1">Brain</tissue>
    </source>
</reference>